<dbReference type="InterPro" id="IPR008030">
    <property type="entry name" value="NmrA-like"/>
</dbReference>
<evidence type="ECO:0000313" key="3">
    <source>
        <dbReference type="Proteomes" id="UP001468798"/>
    </source>
</evidence>
<keyword evidence="3" id="KW-1185">Reference proteome</keyword>
<dbReference type="GO" id="GO:0003955">
    <property type="term" value="F:NAD(P)H dehydrogenase (quinone) activity"/>
    <property type="evidence" value="ECO:0007669"/>
    <property type="project" value="UniProtKB-EC"/>
</dbReference>
<dbReference type="InterPro" id="IPR036291">
    <property type="entry name" value="NAD(P)-bd_dom_sf"/>
</dbReference>
<dbReference type="RefSeq" id="WP_342690661.1">
    <property type="nucleotide sequence ID" value="NZ_JBCGDP010000003.1"/>
</dbReference>
<name>A0ABU9NJU4_9FLAO</name>
<comment type="caution">
    <text evidence="2">The sequence shown here is derived from an EMBL/GenBank/DDBJ whole genome shotgun (WGS) entry which is preliminary data.</text>
</comment>
<protein>
    <submittedName>
        <fullName evidence="2">SDR family oxidoreductase</fullName>
        <ecNumber evidence="2">1.6.5.2</ecNumber>
    </submittedName>
</protein>
<dbReference type="SUPFAM" id="SSF51735">
    <property type="entry name" value="NAD(P)-binding Rossmann-fold domains"/>
    <property type="match status" value="1"/>
</dbReference>
<proteinExistence type="predicted"/>
<dbReference type="InterPro" id="IPR052718">
    <property type="entry name" value="NmrA-type_oxidoreductase"/>
</dbReference>
<dbReference type="Proteomes" id="UP001468798">
    <property type="component" value="Unassembled WGS sequence"/>
</dbReference>
<sequence>MSQLLITGATGQLGSQIVSELTATYPVSQLSVLARSAEKGLTFSEKGITVKIGSYQDPSSLLEAMQGIDTLLLISSSDFNDRIGQHKNVIDAAKAAGVQHILYTGVTLKNIENSPLKPLIGDHFETEEYIKQSGLTYTFLRNSLYADVVPMFIGANVLETGVFFPAGEGKVAFATRNDLAKAIAKIVASSGHENKTYHLTGSQAHSFTEIASYLSELSGKEVPYISPSSADFENALKGFGLPEPIITMSVLFAAGMKNNDFEEVDGSLKTFIGQEPTSLKAFLKEAYQL</sequence>
<dbReference type="EC" id="1.6.5.2" evidence="2"/>
<keyword evidence="2" id="KW-0560">Oxidoreductase</keyword>
<organism evidence="2 3">
    <name type="scientific">Flavobacterium polysaccharolyticum</name>
    <dbReference type="NCBI Taxonomy" id="3133148"/>
    <lineage>
        <taxon>Bacteria</taxon>
        <taxon>Pseudomonadati</taxon>
        <taxon>Bacteroidota</taxon>
        <taxon>Flavobacteriia</taxon>
        <taxon>Flavobacteriales</taxon>
        <taxon>Flavobacteriaceae</taxon>
        <taxon>Flavobacterium</taxon>
    </lineage>
</organism>
<dbReference type="CDD" id="cd05269">
    <property type="entry name" value="TMR_SDR_a"/>
    <property type="match status" value="1"/>
</dbReference>
<dbReference type="Pfam" id="PF05368">
    <property type="entry name" value="NmrA"/>
    <property type="match status" value="1"/>
</dbReference>
<gene>
    <name evidence="2" type="ORF">WFZ86_03595</name>
</gene>
<accession>A0ABU9NJU4</accession>
<dbReference type="PANTHER" id="PTHR47129">
    <property type="entry name" value="QUINONE OXIDOREDUCTASE 2"/>
    <property type="match status" value="1"/>
</dbReference>
<dbReference type="Gene3D" id="3.40.50.720">
    <property type="entry name" value="NAD(P)-binding Rossmann-like Domain"/>
    <property type="match status" value="1"/>
</dbReference>
<dbReference type="Gene3D" id="3.90.25.10">
    <property type="entry name" value="UDP-galactose 4-epimerase, domain 1"/>
    <property type="match status" value="1"/>
</dbReference>
<evidence type="ECO:0000313" key="2">
    <source>
        <dbReference type="EMBL" id="MEM0575570.1"/>
    </source>
</evidence>
<feature type="domain" description="NmrA-like" evidence="1">
    <location>
        <begin position="2"/>
        <end position="267"/>
    </location>
</feature>
<reference evidence="2 3" key="1">
    <citation type="submission" date="2024-03" db="EMBL/GenBank/DDBJ databases">
        <title>Two novel species of the genus Flavobacterium exhibiting potentially degradation of complex polysaccharides.</title>
        <authorList>
            <person name="Lian X."/>
        </authorList>
    </citation>
    <scope>NUCLEOTIDE SEQUENCE [LARGE SCALE GENOMIC DNA]</scope>
    <source>
        <strain evidence="2 3">N6</strain>
    </source>
</reference>
<evidence type="ECO:0000259" key="1">
    <source>
        <dbReference type="Pfam" id="PF05368"/>
    </source>
</evidence>
<dbReference type="EMBL" id="JBCGDP010000003">
    <property type="protein sequence ID" value="MEM0575570.1"/>
    <property type="molecule type" value="Genomic_DNA"/>
</dbReference>
<dbReference type="PANTHER" id="PTHR47129:SF1">
    <property type="entry name" value="NMRA-LIKE DOMAIN-CONTAINING PROTEIN"/>
    <property type="match status" value="1"/>
</dbReference>